<dbReference type="AlphaFoldDB" id="A0A8S2CM39"/>
<dbReference type="SUPFAM" id="SSF52540">
    <property type="entry name" value="P-loop containing nucleoside triphosphate hydrolases"/>
    <property type="match status" value="1"/>
</dbReference>
<evidence type="ECO:0000313" key="5">
    <source>
        <dbReference type="Proteomes" id="UP000677228"/>
    </source>
</evidence>
<dbReference type="PANTHER" id="PTHR42781:SF4">
    <property type="entry name" value="SPERMIDINE_PUTRESCINE IMPORT ATP-BINDING PROTEIN POTA"/>
    <property type="match status" value="1"/>
</dbReference>
<dbReference type="PANTHER" id="PTHR42781">
    <property type="entry name" value="SPERMIDINE/PUTRESCINE IMPORT ATP-BINDING PROTEIN POTA"/>
    <property type="match status" value="1"/>
</dbReference>
<accession>A0A8S2CM39</accession>
<dbReference type="InterPro" id="IPR027417">
    <property type="entry name" value="P-loop_NTPase"/>
</dbReference>
<dbReference type="Proteomes" id="UP000677228">
    <property type="component" value="Unassembled WGS sequence"/>
</dbReference>
<dbReference type="Pfam" id="PF00005">
    <property type="entry name" value="ABC_tran"/>
    <property type="match status" value="1"/>
</dbReference>
<feature type="domain" description="ABC transporter" evidence="2">
    <location>
        <begin position="53"/>
        <end position="328"/>
    </location>
</feature>
<dbReference type="EMBL" id="CAJNOK010000335">
    <property type="protein sequence ID" value="CAF0746070.1"/>
    <property type="molecule type" value="Genomic_DNA"/>
</dbReference>
<comment type="caution">
    <text evidence="3">The sequence shown here is derived from an EMBL/GenBank/DDBJ whole genome shotgun (WGS) entry which is preliminary data.</text>
</comment>
<organism evidence="3 5">
    <name type="scientific">Didymodactylos carnosus</name>
    <dbReference type="NCBI Taxonomy" id="1234261"/>
    <lineage>
        <taxon>Eukaryota</taxon>
        <taxon>Metazoa</taxon>
        <taxon>Spiralia</taxon>
        <taxon>Gnathifera</taxon>
        <taxon>Rotifera</taxon>
        <taxon>Eurotatoria</taxon>
        <taxon>Bdelloidea</taxon>
        <taxon>Philodinida</taxon>
        <taxon>Philodinidae</taxon>
        <taxon>Didymodactylos</taxon>
    </lineage>
</organism>
<dbReference type="Proteomes" id="UP000682733">
    <property type="component" value="Unassembled WGS sequence"/>
</dbReference>
<dbReference type="PROSITE" id="PS00211">
    <property type="entry name" value="ABC_TRANSPORTER_1"/>
    <property type="match status" value="1"/>
</dbReference>
<dbReference type="InterPro" id="IPR017871">
    <property type="entry name" value="ABC_transporter-like_CS"/>
</dbReference>
<protein>
    <recommendedName>
        <fullName evidence="2">ABC transporter domain-containing protein</fullName>
    </recommendedName>
</protein>
<dbReference type="PROSITE" id="PS50893">
    <property type="entry name" value="ABC_TRANSPORTER_2"/>
    <property type="match status" value="1"/>
</dbReference>
<name>A0A8S2CM39_9BILA</name>
<dbReference type="GO" id="GO:0016887">
    <property type="term" value="F:ATP hydrolysis activity"/>
    <property type="evidence" value="ECO:0007669"/>
    <property type="project" value="InterPro"/>
</dbReference>
<gene>
    <name evidence="3" type="ORF">OVA965_LOCUS1728</name>
    <name evidence="4" type="ORF">TMI583_LOCUS1728</name>
</gene>
<evidence type="ECO:0000256" key="1">
    <source>
        <dbReference type="ARBA" id="ARBA00022448"/>
    </source>
</evidence>
<dbReference type="GO" id="GO:0005524">
    <property type="term" value="F:ATP binding"/>
    <property type="evidence" value="ECO:0007669"/>
    <property type="project" value="InterPro"/>
</dbReference>
<dbReference type="InterPro" id="IPR050093">
    <property type="entry name" value="ABC_SmlMolc_Importer"/>
</dbReference>
<dbReference type="EMBL" id="CAJOBA010000335">
    <property type="protein sequence ID" value="CAF3524059.1"/>
    <property type="molecule type" value="Genomic_DNA"/>
</dbReference>
<sequence>MLAGFEQPTYGEIRLNGLDIKRLPPYFRPTATVFQDYALFPNMNVYQNIAYGLKAMHVPKEHRAPQHVQAAIALQATLEKKIAPALANLTTKQQALQAQVSAIRSEYSPEALHLKIAKLRSHQQKQQVHALRHQAKKMRDLETKQQLTTKADSLEQAYRDKKPLDRRVDRLYGKINAIETKLAKLRTQPVIERDNYEAKHLTRSLTKTELAQRTVAMIAKMGLTGNEHKMPDELSGGQQQRVALGRAIITEPQILLLDEPLSALDAKVRKQVQGELKRLHQELNITFILVTHDQEEALTLSNRIVVMNAGEIVQVGTPDEVYDSPASE</sequence>
<reference evidence="3" key="1">
    <citation type="submission" date="2021-02" db="EMBL/GenBank/DDBJ databases">
        <authorList>
            <person name="Nowell W R."/>
        </authorList>
    </citation>
    <scope>NUCLEOTIDE SEQUENCE</scope>
</reference>
<evidence type="ECO:0000313" key="3">
    <source>
        <dbReference type="EMBL" id="CAF0746070.1"/>
    </source>
</evidence>
<dbReference type="Gene3D" id="3.40.50.300">
    <property type="entry name" value="P-loop containing nucleotide triphosphate hydrolases"/>
    <property type="match status" value="2"/>
</dbReference>
<evidence type="ECO:0000313" key="4">
    <source>
        <dbReference type="EMBL" id="CAF3524059.1"/>
    </source>
</evidence>
<evidence type="ECO:0000259" key="2">
    <source>
        <dbReference type="PROSITE" id="PS50893"/>
    </source>
</evidence>
<proteinExistence type="predicted"/>
<dbReference type="InterPro" id="IPR003439">
    <property type="entry name" value="ABC_transporter-like_ATP-bd"/>
</dbReference>
<keyword evidence="1" id="KW-0813">Transport</keyword>